<evidence type="ECO:0000313" key="5">
    <source>
        <dbReference type="Proteomes" id="UP000235786"/>
    </source>
</evidence>
<feature type="compositionally biased region" description="Low complexity" evidence="1">
    <location>
        <begin position="52"/>
        <end position="72"/>
    </location>
</feature>
<keyword evidence="2" id="KW-1133">Transmembrane helix</keyword>
<evidence type="ECO:0000313" key="4">
    <source>
        <dbReference type="EMBL" id="PMD42871.1"/>
    </source>
</evidence>
<evidence type="ECO:0000256" key="3">
    <source>
        <dbReference type="SAM" id="SignalP"/>
    </source>
</evidence>
<reference evidence="4 5" key="1">
    <citation type="submission" date="2016-04" db="EMBL/GenBank/DDBJ databases">
        <title>A degradative enzymes factory behind the ericoid mycorrhizal symbiosis.</title>
        <authorList>
            <consortium name="DOE Joint Genome Institute"/>
            <person name="Martino E."/>
            <person name="Morin E."/>
            <person name="Grelet G."/>
            <person name="Kuo A."/>
            <person name="Kohler A."/>
            <person name="Daghino S."/>
            <person name="Barry K."/>
            <person name="Choi C."/>
            <person name="Cichocki N."/>
            <person name="Clum A."/>
            <person name="Copeland A."/>
            <person name="Hainaut M."/>
            <person name="Haridas S."/>
            <person name="Labutti K."/>
            <person name="Lindquist E."/>
            <person name="Lipzen A."/>
            <person name="Khouja H.-R."/>
            <person name="Murat C."/>
            <person name="Ohm R."/>
            <person name="Olson A."/>
            <person name="Spatafora J."/>
            <person name="Veneault-Fourrey C."/>
            <person name="Henrissat B."/>
            <person name="Grigoriev I."/>
            <person name="Martin F."/>
            <person name="Perotto S."/>
        </authorList>
    </citation>
    <scope>NUCLEOTIDE SEQUENCE [LARGE SCALE GENOMIC DNA]</scope>
    <source>
        <strain evidence="4 5">F</strain>
    </source>
</reference>
<proteinExistence type="predicted"/>
<name>A0A2J6RWH6_HYAVF</name>
<dbReference type="EMBL" id="KZ613943">
    <property type="protein sequence ID" value="PMD42871.1"/>
    <property type="molecule type" value="Genomic_DNA"/>
</dbReference>
<evidence type="ECO:0000256" key="2">
    <source>
        <dbReference type="SAM" id="Phobius"/>
    </source>
</evidence>
<keyword evidence="2" id="KW-0812">Transmembrane</keyword>
<feature type="chain" id="PRO_5014349834" description="Extracellular membrane protein CFEM domain-containing protein" evidence="3">
    <location>
        <begin position="22"/>
        <end position="283"/>
    </location>
</feature>
<dbReference type="OrthoDB" id="4153189at2759"/>
<feature type="transmembrane region" description="Helical" evidence="2">
    <location>
        <begin position="209"/>
        <end position="230"/>
    </location>
</feature>
<gene>
    <name evidence="4" type="ORF">L207DRAFT_581517</name>
</gene>
<organism evidence="4 5">
    <name type="scientific">Hyaloscypha variabilis (strain UAMH 11265 / GT02V1 / F)</name>
    <name type="common">Meliniomyces variabilis</name>
    <dbReference type="NCBI Taxonomy" id="1149755"/>
    <lineage>
        <taxon>Eukaryota</taxon>
        <taxon>Fungi</taxon>
        <taxon>Dikarya</taxon>
        <taxon>Ascomycota</taxon>
        <taxon>Pezizomycotina</taxon>
        <taxon>Leotiomycetes</taxon>
        <taxon>Helotiales</taxon>
        <taxon>Hyaloscyphaceae</taxon>
        <taxon>Hyaloscypha</taxon>
        <taxon>Hyaloscypha variabilis</taxon>
    </lineage>
</organism>
<sequence length="283" mass="29940">MAIFVWRKYLLFFALLVQALGYPPPSLSSRATPVAAPQVKLPRETHIQRAVSTSQATSSTSESPGSASSATSAGIAKGPFMSSCITFFSMINSCNSLSPGFNSLPVTEQFSCLCETNTTVWVPTVFDDALTSCEQYLFSIGDYSQYRSVEGWGGLCVSSASIGTTPIITGTFTTGIPTTLATTTTVPTSTAPSPLPPTGISTFSTKEKVGIGLGGCISLSIAGYCIYLLFRFKKPHAVGEETEGREDVNSPQNDTMNAGTEKGSPKSPEVHEAVVNIVQRVTM</sequence>
<keyword evidence="2" id="KW-0472">Membrane</keyword>
<keyword evidence="5" id="KW-1185">Reference proteome</keyword>
<accession>A0A2J6RWH6</accession>
<feature type="region of interest" description="Disordered" evidence="1">
    <location>
        <begin position="51"/>
        <end position="72"/>
    </location>
</feature>
<dbReference type="AlphaFoldDB" id="A0A2J6RWH6"/>
<keyword evidence="3" id="KW-0732">Signal</keyword>
<feature type="compositionally biased region" description="Polar residues" evidence="1">
    <location>
        <begin position="249"/>
        <end position="258"/>
    </location>
</feature>
<feature type="signal peptide" evidence="3">
    <location>
        <begin position="1"/>
        <end position="21"/>
    </location>
</feature>
<evidence type="ECO:0008006" key="6">
    <source>
        <dbReference type="Google" id="ProtNLM"/>
    </source>
</evidence>
<evidence type="ECO:0000256" key="1">
    <source>
        <dbReference type="SAM" id="MobiDB-lite"/>
    </source>
</evidence>
<protein>
    <recommendedName>
        <fullName evidence="6">Extracellular membrane protein CFEM domain-containing protein</fullName>
    </recommendedName>
</protein>
<feature type="region of interest" description="Disordered" evidence="1">
    <location>
        <begin position="241"/>
        <end position="271"/>
    </location>
</feature>
<dbReference type="Proteomes" id="UP000235786">
    <property type="component" value="Unassembled WGS sequence"/>
</dbReference>